<dbReference type="Gene3D" id="3.40.50.300">
    <property type="entry name" value="P-loop containing nucleotide triphosphate hydrolases"/>
    <property type="match status" value="1"/>
</dbReference>
<dbReference type="Proteomes" id="UP000664369">
    <property type="component" value="Unassembled WGS sequence"/>
</dbReference>
<evidence type="ECO:0000313" key="1">
    <source>
        <dbReference type="EMBL" id="MBO2009182.1"/>
    </source>
</evidence>
<sequence length="516" mass="58684">MPKSFATGLMIRLSDPQFDILESRKQVNLFLAGQGSGKTHLAGVISYLYLSTFPRMRGLIAANTYSQLTRSTLFRIREVWKAEFGVVEYDEKKKKGHYVVGKRPPKHFTTFYEFDSYNNIMCFSWGAVVYIGSLDNYKALDGMEIGWAMLDETKDTKEIAVKEVIVGRLRQPGMYVNEAGELVGDLTPEPFNPLYIFTSPAKVPWINEWFSLDKFQPEIKATIYLPPKYFRQEVGNKLVTISASHLNRHNLPSNYIDNQFSNIGKDRHGMLIFGDPFARAGGEFYKHFDRAKHVGKFADRYDPSLPLHLTFDQNAIPYNTLCIHQQYGNTDVQLAEICLENPNNSTGKVCAAFLKSRFGKHEGSLFIYGDPSGKKRDTRSEEGTNDYSIILKALADLHPQSRIITKAPPVATRGQWISAVHERELDGLQFLIDENCTNTINDYTYLKEAPDGTKLKEVVKDENTGVSYEKFGHTSDANDYYYTTAFKEQWRRFHKPQAAVADSLPSSARPVRANSY</sequence>
<proteinExistence type="predicted"/>
<dbReference type="EMBL" id="JAGETZ010000003">
    <property type="protein sequence ID" value="MBO2009182.1"/>
    <property type="molecule type" value="Genomic_DNA"/>
</dbReference>
<gene>
    <name evidence="1" type="ORF">J4E00_08965</name>
</gene>
<accession>A0ABS3QD59</accession>
<organism evidence="1 2">
    <name type="scientific">Hymenobacter negativus</name>
    <dbReference type="NCBI Taxonomy" id="2795026"/>
    <lineage>
        <taxon>Bacteria</taxon>
        <taxon>Pseudomonadati</taxon>
        <taxon>Bacteroidota</taxon>
        <taxon>Cytophagia</taxon>
        <taxon>Cytophagales</taxon>
        <taxon>Hymenobacteraceae</taxon>
        <taxon>Hymenobacter</taxon>
    </lineage>
</organism>
<evidence type="ECO:0000313" key="2">
    <source>
        <dbReference type="Proteomes" id="UP000664369"/>
    </source>
</evidence>
<keyword evidence="2" id="KW-1185">Reference proteome</keyword>
<protein>
    <recommendedName>
        <fullName evidence="3">Terminase</fullName>
    </recommendedName>
</protein>
<dbReference type="InterPro" id="IPR027417">
    <property type="entry name" value="P-loop_NTPase"/>
</dbReference>
<name>A0ABS3QD59_9BACT</name>
<reference evidence="1 2" key="1">
    <citation type="submission" date="2021-03" db="EMBL/GenBank/DDBJ databases">
        <authorList>
            <person name="Kim M.K."/>
        </authorList>
    </citation>
    <scope>NUCLEOTIDE SEQUENCE [LARGE SCALE GENOMIC DNA]</scope>
    <source>
        <strain evidence="1 2">BT442</strain>
    </source>
</reference>
<comment type="caution">
    <text evidence="1">The sequence shown here is derived from an EMBL/GenBank/DDBJ whole genome shotgun (WGS) entry which is preliminary data.</text>
</comment>
<evidence type="ECO:0008006" key="3">
    <source>
        <dbReference type="Google" id="ProtNLM"/>
    </source>
</evidence>